<dbReference type="Pfam" id="PF13392">
    <property type="entry name" value="HNH_3"/>
    <property type="match status" value="1"/>
</dbReference>
<name>A0A5S9MLL6_9CAUD</name>
<dbReference type="InterPro" id="IPR044925">
    <property type="entry name" value="His-Me_finger_sf"/>
</dbReference>
<evidence type="ECO:0000313" key="4">
    <source>
        <dbReference type="Proteomes" id="UP000429954"/>
    </source>
</evidence>
<evidence type="ECO:0000259" key="2">
    <source>
        <dbReference type="Pfam" id="PF13392"/>
    </source>
</evidence>
<dbReference type="SUPFAM" id="SSF54060">
    <property type="entry name" value="His-Me finger endonucleases"/>
    <property type="match status" value="1"/>
</dbReference>
<keyword evidence="3" id="KW-0378">Hydrolase</keyword>
<keyword evidence="3" id="KW-0255">Endonuclease</keyword>
<dbReference type="InterPro" id="IPR003615">
    <property type="entry name" value="HNH_nuc"/>
</dbReference>
<organism evidence="3 4">
    <name type="scientific">Enterococcus phage vB_EfaS-DELF1</name>
    <dbReference type="NCBI Taxonomy" id="2683673"/>
    <lineage>
        <taxon>Viruses</taxon>
        <taxon>Duplodnaviria</taxon>
        <taxon>Heunggongvirae</taxon>
        <taxon>Uroviricota</taxon>
        <taxon>Caudoviricetes</taxon>
        <taxon>Delfunavirus</taxon>
        <taxon>Delfunavirus delf1</taxon>
    </lineage>
</organism>
<evidence type="ECO:0000259" key="1">
    <source>
        <dbReference type="Pfam" id="PF07463"/>
    </source>
</evidence>
<sequence>MNQSENAKLEEWRTIKGYEGRYEVSNLGRVRSLTHLSWNGYTHWKKEGCILKLRIQNAGYYVVDLNLNGKCKTKLVHRLVAETFISDIGTNVVNHIDENRLNNHVENLEIVSQNTNLNKSSKFNKYMDRLRKTITIYDKHNGDTNTFNSKTEASDYYKLSDSYFSMLQSRNKGENSRFKIISFKEE</sequence>
<dbReference type="Proteomes" id="UP000429954">
    <property type="component" value="Segment"/>
</dbReference>
<evidence type="ECO:0000313" key="3">
    <source>
        <dbReference type="EMBL" id="BBQ04317.1"/>
    </source>
</evidence>
<accession>A0A5S9MLL6</accession>
<dbReference type="GO" id="GO:0004519">
    <property type="term" value="F:endonuclease activity"/>
    <property type="evidence" value="ECO:0007669"/>
    <property type="project" value="UniProtKB-KW"/>
</dbReference>
<dbReference type="EMBL" id="LC513943">
    <property type="protein sequence ID" value="BBQ04317.1"/>
    <property type="molecule type" value="Genomic_DNA"/>
</dbReference>
<dbReference type="Gene3D" id="3.90.75.20">
    <property type="match status" value="1"/>
</dbReference>
<keyword evidence="4" id="KW-1185">Reference proteome</keyword>
<dbReference type="InterPro" id="IPR010902">
    <property type="entry name" value="NUMOD4"/>
</dbReference>
<proteinExistence type="predicted"/>
<reference evidence="3 4" key="1">
    <citation type="submission" date="2019-12" db="EMBL/GenBank/DDBJ databases">
        <title>Analysis of Enterococcus faecalis vB_EfaS-DELF1.</title>
        <authorList>
            <person name="Delfan A.S."/>
            <person name="Bouzari M."/>
            <person name="Wang R."/>
        </authorList>
    </citation>
    <scope>NUCLEOTIDE SEQUENCE [LARGE SCALE GENOMIC DNA]</scope>
</reference>
<protein>
    <submittedName>
        <fullName evidence="3">HNH homing endonuclease</fullName>
    </submittedName>
</protein>
<keyword evidence="3" id="KW-0540">Nuclease</keyword>
<feature type="domain" description="HNH nuclease" evidence="2">
    <location>
        <begin position="74"/>
        <end position="116"/>
    </location>
</feature>
<dbReference type="Pfam" id="PF07463">
    <property type="entry name" value="NUMOD4"/>
    <property type="match status" value="1"/>
</dbReference>
<dbReference type="GO" id="GO:0016788">
    <property type="term" value="F:hydrolase activity, acting on ester bonds"/>
    <property type="evidence" value="ECO:0007669"/>
    <property type="project" value="InterPro"/>
</dbReference>
<feature type="domain" description="NUMOD4" evidence="1">
    <location>
        <begin position="10"/>
        <end position="66"/>
    </location>
</feature>